<sequence length="184" mass="18714">MGDEIDRLSFGGVFCGQVRCVAGEGAVGYLQRVEHHTGATEVDVVGGDGVEDLSGGETNGGAVLEHGEIEQAGGAEFCRLARSALTSVVDGDAGGVVVVAEVFSSETGAAAAPALSEDVAALEAGLEEGVVFGGSRCAFGKLFQEVVVGARDGHHVVSPSPMIWGKILRTCELVVYQGFCDGAE</sequence>
<dbReference type="EMBL" id="JACHIP010000008">
    <property type="protein sequence ID" value="MBB5059957.1"/>
    <property type="molecule type" value="Genomic_DNA"/>
</dbReference>
<evidence type="ECO:0000313" key="2">
    <source>
        <dbReference type="Proteomes" id="UP000540989"/>
    </source>
</evidence>
<accession>A0A7W8E5S8</accession>
<name>A0A7W8E5S8_9BACT</name>
<dbReference type="AlphaFoldDB" id="A0A7W8E5S8"/>
<protein>
    <submittedName>
        <fullName evidence="1">Uncharacterized protein</fullName>
    </submittedName>
</protein>
<dbReference type="RefSeq" id="WP_184221946.1">
    <property type="nucleotide sequence ID" value="NZ_JACHIP010000008.1"/>
</dbReference>
<reference evidence="1 2" key="1">
    <citation type="submission" date="2020-08" db="EMBL/GenBank/DDBJ databases">
        <title>Genomic Encyclopedia of Type Strains, Phase IV (KMG-V): Genome sequencing to study the core and pangenomes of soil and plant-associated prokaryotes.</title>
        <authorList>
            <person name="Whitman W."/>
        </authorList>
    </citation>
    <scope>NUCLEOTIDE SEQUENCE [LARGE SCALE GENOMIC DNA]</scope>
    <source>
        <strain evidence="1 2">M8UP14</strain>
    </source>
</reference>
<evidence type="ECO:0000313" key="1">
    <source>
        <dbReference type="EMBL" id="MBB5059957.1"/>
    </source>
</evidence>
<keyword evidence="2" id="KW-1185">Reference proteome</keyword>
<proteinExistence type="predicted"/>
<dbReference type="Proteomes" id="UP000540989">
    <property type="component" value="Unassembled WGS sequence"/>
</dbReference>
<comment type="caution">
    <text evidence="1">The sequence shown here is derived from an EMBL/GenBank/DDBJ whole genome shotgun (WGS) entry which is preliminary data.</text>
</comment>
<gene>
    <name evidence="1" type="ORF">HDF16_004691</name>
</gene>
<organism evidence="1 2">
    <name type="scientific">Granulicella aggregans</name>
    <dbReference type="NCBI Taxonomy" id="474949"/>
    <lineage>
        <taxon>Bacteria</taxon>
        <taxon>Pseudomonadati</taxon>
        <taxon>Acidobacteriota</taxon>
        <taxon>Terriglobia</taxon>
        <taxon>Terriglobales</taxon>
        <taxon>Acidobacteriaceae</taxon>
        <taxon>Granulicella</taxon>
    </lineage>
</organism>